<gene>
    <name evidence="7" type="primary">rps4e</name>
    <name evidence="9" type="ORF">D9Q81_04905</name>
</gene>
<evidence type="ECO:0000256" key="5">
    <source>
        <dbReference type="ARBA" id="ARBA00023274"/>
    </source>
</evidence>
<keyword evidence="3 7" id="KW-0694">RNA-binding</keyword>
<dbReference type="GO" id="GO:0022627">
    <property type="term" value="C:cytosolic small ribosomal subunit"/>
    <property type="evidence" value="ECO:0007669"/>
    <property type="project" value="TreeGrafter"/>
</dbReference>
<dbReference type="Proteomes" id="UP000278149">
    <property type="component" value="Unassembled WGS sequence"/>
</dbReference>
<dbReference type="InterPro" id="IPR013843">
    <property type="entry name" value="Ribosomal_eS4_N"/>
</dbReference>
<evidence type="ECO:0000259" key="8">
    <source>
        <dbReference type="SMART" id="SM00363"/>
    </source>
</evidence>
<keyword evidence="2" id="KW-0699">rRNA-binding</keyword>
<dbReference type="GO" id="GO:0003735">
    <property type="term" value="F:structural constituent of ribosome"/>
    <property type="evidence" value="ECO:0007669"/>
    <property type="project" value="InterPro"/>
</dbReference>
<sequence length="235" mass="26431">MGKMGGSRHLKSLAAPGYYPIAKRERVWVVKPSPGPHAIDEGIPLLLIVRDMLKLATTAREARRIISMKKILVDGKPRYDYKFQVGLMDVISIPEIGVNYRMVPDPHRFLRLIEIPQSESKMKLVKVIGKRTIRGGRIQLTSHDGRNFLLDGRDVKPGDSLLIELPSQSVIDHLRFDTGSSVLVTRGRMAGRIGRVEGIGTIIEMRDLENPELSYRGVKENLIVVGKERPVLKLR</sequence>
<evidence type="ECO:0000313" key="10">
    <source>
        <dbReference type="Proteomes" id="UP000278149"/>
    </source>
</evidence>
<dbReference type="PIRSF" id="PIRSF002116">
    <property type="entry name" value="Ribosomal_S4"/>
    <property type="match status" value="1"/>
</dbReference>
<name>A0A3R9WYE4_9CREN</name>
<dbReference type="InterPro" id="IPR038237">
    <property type="entry name" value="Ribosomal_eS4_central_sf"/>
</dbReference>
<dbReference type="Pfam" id="PF00900">
    <property type="entry name" value="Ribosomal_S4e"/>
    <property type="match status" value="1"/>
</dbReference>
<feature type="domain" description="RNA-binding S4" evidence="8">
    <location>
        <begin position="45"/>
        <end position="107"/>
    </location>
</feature>
<organism evidence="9 10">
    <name type="scientific">Candidatus Korarchaeum cryptofilum</name>
    <dbReference type="NCBI Taxonomy" id="498846"/>
    <lineage>
        <taxon>Archaea</taxon>
        <taxon>Thermoproteota</taxon>
        <taxon>Candidatus Korarchaeia</taxon>
        <taxon>Candidatus Korarchaeales</taxon>
        <taxon>Candidatus Korarchaeaceae</taxon>
        <taxon>Candidatus Korarchaeum</taxon>
    </lineage>
</organism>
<dbReference type="GO" id="GO:0006412">
    <property type="term" value="P:translation"/>
    <property type="evidence" value="ECO:0007669"/>
    <property type="project" value="UniProtKB-UniRule"/>
</dbReference>
<evidence type="ECO:0000256" key="2">
    <source>
        <dbReference type="ARBA" id="ARBA00022730"/>
    </source>
</evidence>
<accession>A0A3R9WYE4</accession>
<dbReference type="NCBIfam" id="NF003312">
    <property type="entry name" value="PRK04313.1"/>
    <property type="match status" value="1"/>
</dbReference>
<dbReference type="GeneID" id="6094838"/>
<keyword evidence="5 7" id="KW-0687">Ribonucleoprotein</keyword>
<dbReference type="OMA" id="GHIQLNL"/>
<dbReference type="CDD" id="cd00165">
    <property type="entry name" value="S4"/>
    <property type="match status" value="1"/>
</dbReference>
<dbReference type="GO" id="GO:0019843">
    <property type="term" value="F:rRNA binding"/>
    <property type="evidence" value="ECO:0007669"/>
    <property type="project" value="UniProtKB-KW"/>
</dbReference>
<dbReference type="InterPro" id="IPR002942">
    <property type="entry name" value="S4_RNA-bd"/>
</dbReference>
<evidence type="ECO:0000313" key="9">
    <source>
        <dbReference type="EMBL" id="RSN68928.1"/>
    </source>
</evidence>
<comment type="caution">
    <text evidence="9">The sequence shown here is derived from an EMBL/GenBank/DDBJ whole genome shotgun (WGS) entry which is preliminary data.</text>
</comment>
<evidence type="ECO:0000256" key="4">
    <source>
        <dbReference type="ARBA" id="ARBA00022980"/>
    </source>
</evidence>
<evidence type="ECO:0000256" key="3">
    <source>
        <dbReference type="ARBA" id="ARBA00022884"/>
    </source>
</evidence>
<keyword evidence="4 7" id="KW-0689">Ribosomal protein</keyword>
<comment type="similarity">
    <text evidence="1 7">Belongs to the eukaryotic ribosomal protein eS4 family.</text>
</comment>
<dbReference type="RefSeq" id="WP_012310204.1">
    <property type="nucleotide sequence ID" value="NZ_RCOR01000023.1"/>
</dbReference>
<dbReference type="FunFam" id="3.10.290.10:FF:000002">
    <property type="entry name" value="40S ribosomal protein S4"/>
    <property type="match status" value="1"/>
</dbReference>
<dbReference type="PROSITE" id="PS50889">
    <property type="entry name" value="S4"/>
    <property type="match status" value="1"/>
</dbReference>
<dbReference type="SMR" id="A0A3R9WYE4"/>
<dbReference type="InterPro" id="IPR013845">
    <property type="entry name" value="Ribosomal_eS4_central_region"/>
</dbReference>
<evidence type="ECO:0000256" key="7">
    <source>
        <dbReference type="HAMAP-Rule" id="MF_00485"/>
    </source>
</evidence>
<dbReference type="InterPro" id="IPR000876">
    <property type="entry name" value="Ribosomal_eS4"/>
</dbReference>
<dbReference type="EMBL" id="RCOR01000023">
    <property type="protein sequence ID" value="RSN68928.1"/>
    <property type="molecule type" value="Genomic_DNA"/>
</dbReference>
<reference evidence="9 10" key="1">
    <citation type="submission" date="2018-10" db="EMBL/GenBank/DDBJ databases">
        <title>Co-occurring genomic capacity for anaerobic methane metabolism and dissimilatory sulfite reduction discovered in the Korarchaeota.</title>
        <authorList>
            <person name="Mckay L.J."/>
            <person name="Dlakic M."/>
            <person name="Fields M.W."/>
            <person name="Delmont T.O."/>
            <person name="Eren A.M."/>
            <person name="Jay Z.J."/>
            <person name="Klingelsmith K.B."/>
            <person name="Rusch D.B."/>
            <person name="Inskeep W.P."/>
        </authorList>
    </citation>
    <scope>NUCLEOTIDE SEQUENCE [LARGE SCALE GENOMIC DNA]</scope>
    <source>
        <strain evidence="9 10">WS</strain>
    </source>
</reference>
<dbReference type="Gene3D" id="2.40.50.740">
    <property type="match status" value="1"/>
</dbReference>
<dbReference type="InterPro" id="IPR036986">
    <property type="entry name" value="S4_RNA-bd_sf"/>
</dbReference>
<dbReference type="SUPFAM" id="SSF55174">
    <property type="entry name" value="Alpha-L RNA-binding motif"/>
    <property type="match status" value="1"/>
</dbReference>
<dbReference type="AlphaFoldDB" id="A0A3R9WYE4"/>
<dbReference type="Gene3D" id="3.10.290.10">
    <property type="entry name" value="RNA-binding S4 domain"/>
    <property type="match status" value="1"/>
</dbReference>
<proteinExistence type="inferred from homology"/>
<dbReference type="Pfam" id="PF08071">
    <property type="entry name" value="RS4NT"/>
    <property type="match status" value="1"/>
</dbReference>
<evidence type="ECO:0000256" key="1">
    <source>
        <dbReference type="ARBA" id="ARBA00007500"/>
    </source>
</evidence>
<dbReference type="Pfam" id="PF01479">
    <property type="entry name" value="S4"/>
    <property type="match status" value="1"/>
</dbReference>
<protein>
    <recommendedName>
        <fullName evidence="6 7">Small ribosomal subunit protein eS4</fullName>
    </recommendedName>
</protein>
<dbReference type="HAMAP" id="MF_00485">
    <property type="entry name" value="Ribosomal_eS4"/>
    <property type="match status" value="1"/>
</dbReference>
<dbReference type="PANTHER" id="PTHR11581:SF0">
    <property type="entry name" value="SMALL RIBOSOMAL SUBUNIT PROTEIN ES4"/>
    <property type="match status" value="1"/>
</dbReference>
<evidence type="ECO:0000256" key="6">
    <source>
        <dbReference type="ARBA" id="ARBA00035272"/>
    </source>
</evidence>
<dbReference type="SMART" id="SM00363">
    <property type="entry name" value="S4"/>
    <property type="match status" value="1"/>
</dbReference>
<dbReference type="PANTHER" id="PTHR11581">
    <property type="entry name" value="30S/40S RIBOSOMAL PROTEIN S4"/>
    <property type="match status" value="1"/>
</dbReference>